<feature type="domain" description="Acyl-CoA oxidase C-terminal" evidence="14">
    <location>
        <begin position="497"/>
        <end position="676"/>
    </location>
</feature>
<dbReference type="GO" id="GO:0005524">
    <property type="term" value="F:ATP binding"/>
    <property type="evidence" value="ECO:0007669"/>
    <property type="project" value="UniProtKB-KW"/>
</dbReference>
<dbReference type="FunFam" id="2.40.110.10:FF:000003">
    <property type="entry name" value="Acyl-coenzyme A oxidase"/>
    <property type="match status" value="1"/>
</dbReference>
<evidence type="ECO:0000256" key="11">
    <source>
        <dbReference type="ARBA" id="ARBA00023098"/>
    </source>
</evidence>
<dbReference type="GO" id="GO:0071949">
    <property type="term" value="F:FAD binding"/>
    <property type="evidence" value="ECO:0007669"/>
    <property type="project" value="InterPro"/>
</dbReference>
<dbReference type="InterPro" id="IPR002655">
    <property type="entry name" value="Acyl-CoA_oxidase_C"/>
</dbReference>
<evidence type="ECO:0000256" key="4">
    <source>
        <dbReference type="ARBA" id="ARBA00006288"/>
    </source>
</evidence>
<dbReference type="PIRSF" id="PIRSF000168">
    <property type="entry name" value="Acyl-CoA_oxidase"/>
    <property type="match status" value="1"/>
</dbReference>
<evidence type="ECO:0000256" key="6">
    <source>
        <dbReference type="ARBA" id="ARBA00022741"/>
    </source>
</evidence>
<dbReference type="InterPro" id="IPR009100">
    <property type="entry name" value="AcylCoA_DH/oxidase_NM_dom_sf"/>
</dbReference>
<evidence type="ECO:0000256" key="12">
    <source>
        <dbReference type="ARBA" id="ARBA00023140"/>
    </source>
</evidence>
<dbReference type="Gene3D" id="2.40.110.10">
    <property type="entry name" value="Butyryl-CoA Dehydrogenase, subunit A, domain 2"/>
    <property type="match status" value="1"/>
</dbReference>
<evidence type="ECO:0000259" key="16">
    <source>
        <dbReference type="Pfam" id="PF22924"/>
    </source>
</evidence>
<dbReference type="InterPro" id="IPR037069">
    <property type="entry name" value="AcylCoA_DH/ox_N_sf"/>
</dbReference>
<evidence type="ECO:0000256" key="2">
    <source>
        <dbReference type="ARBA" id="ARBA00004275"/>
    </source>
</evidence>
<comment type="caution">
    <text evidence="17">The sequence shown here is derived from an EMBL/GenBank/DDBJ whole genome shotgun (WGS) entry which is preliminary data.</text>
</comment>
<gene>
    <name evidence="17" type="ORF">OFUS_LOCUS1506</name>
</gene>
<dbReference type="FunFam" id="1.20.140.10:FF:000013">
    <property type="entry name" value="Acyl-coenzyme A oxidase"/>
    <property type="match status" value="1"/>
</dbReference>
<feature type="domain" description="Acyl-coenzyme A oxidase N-terminal" evidence="15">
    <location>
        <begin position="19"/>
        <end position="137"/>
    </location>
</feature>
<keyword evidence="12" id="KW-0576">Peroxisome</keyword>
<dbReference type="OrthoDB" id="538336at2759"/>
<dbReference type="InterPro" id="IPR012258">
    <property type="entry name" value="Acyl-CoA_oxidase"/>
</dbReference>
<keyword evidence="11" id="KW-0443">Lipid metabolism</keyword>
<keyword evidence="9" id="KW-0067">ATP-binding</keyword>
<dbReference type="AlphaFoldDB" id="A0A8J1XZQ3"/>
<protein>
    <recommendedName>
        <fullName evidence="13">Acyl-coenzyme A oxidase</fullName>
    </recommendedName>
</protein>
<dbReference type="Pfam" id="PF14749">
    <property type="entry name" value="Acyl-CoA_ox_N"/>
    <property type="match status" value="1"/>
</dbReference>
<dbReference type="InterPro" id="IPR029320">
    <property type="entry name" value="Acyl-CoA_ox_N"/>
</dbReference>
<evidence type="ECO:0000256" key="9">
    <source>
        <dbReference type="ARBA" id="ARBA00022840"/>
    </source>
</evidence>
<keyword evidence="7 13" id="KW-0274">FAD</keyword>
<dbReference type="SUPFAM" id="SSF47203">
    <property type="entry name" value="Acyl-CoA dehydrogenase C-terminal domain-like"/>
    <property type="match status" value="3"/>
</dbReference>
<evidence type="ECO:0000313" key="17">
    <source>
        <dbReference type="EMBL" id="CAH1773979.1"/>
    </source>
</evidence>
<sequence length="682" mass="76562">MSQNIHPDLQKERNGSSFDKERLINIIDGGKDKTERRREIEKIVLDDPVYDHKSTAFMGRDELYTNSLRKAAHMSQKMQELNLLNPDDFMYYSNMAMPHESSPMALHTAMFLPTLLNQCSPEQQEKWLWKAVGHEIIGTYAQTEMGHGTHLRGLETTATYVPETDEFDLHNPTLTSTKWWPGNLGKTTNFCVLTAQLWIKGKCYGTHNFMLQTRSLEDHTSLPGITLGDIGPKFGYLSNDNGFMRLNHVRIPRTNMLMKHSQVLADGTYVKPASSKLSYGTMVFVRTMIVAETSRSLAETVTIATRYSAIRRQSEIKPGDPEPQILDYQTQQFKFDPEPQILDYQTQQFKLFPLLATSYAFDFAAKFMRAKYHELDAKIQQGLVEEMPQLHALSAGLKAFTTWASSSGMEVCRMSCGGHGYSQASGFPKIYTDATPGVTYEGENTVLMLQVARYLVKIFKGARKGTEEATGFVSYLGPNFSQGGRVAVQMTSASGVDINAMVAAYRSRAYRLIESACARVDALTKGGMEFVFAWNKTSVDLVKCATAHCHYFVVDNFLTGINSLECAPAIRKVLGNLCDLYACYGIAENSGDFLQGEHLSAKQISDVRAKMLDLLAVIRPDAVSLVDAFDFHDRLLGSVLGRYDGQVYENLYKYALESPLNDNDVHESYYKYLKPLARASKL</sequence>
<comment type="pathway">
    <text evidence="3">Lipid metabolism; peroxisomal fatty acid beta-oxidation.</text>
</comment>
<evidence type="ECO:0000256" key="10">
    <source>
        <dbReference type="ARBA" id="ARBA00023002"/>
    </source>
</evidence>
<dbReference type="GO" id="GO:0005504">
    <property type="term" value="F:fatty acid binding"/>
    <property type="evidence" value="ECO:0007669"/>
    <property type="project" value="TreeGrafter"/>
</dbReference>
<dbReference type="GO" id="GO:0005777">
    <property type="term" value="C:peroxisome"/>
    <property type="evidence" value="ECO:0007669"/>
    <property type="project" value="UniProtKB-SubCell"/>
</dbReference>
<dbReference type="PANTHER" id="PTHR10909:SF250">
    <property type="entry name" value="PEROXISOMAL ACYL-COENZYME A OXIDASE 1"/>
    <property type="match status" value="1"/>
</dbReference>
<dbReference type="InterPro" id="IPR036250">
    <property type="entry name" value="AcylCo_DH-like_C"/>
</dbReference>
<dbReference type="InterPro" id="IPR055060">
    <property type="entry name" value="ACOX_C_alpha1"/>
</dbReference>
<dbReference type="GO" id="GO:0033540">
    <property type="term" value="P:fatty acid beta-oxidation using acyl-CoA oxidase"/>
    <property type="evidence" value="ECO:0007669"/>
    <property type="project" value="TreeGrafter"/>
</dbReference>
<dbReference type="Gene3D" id="1.20.140.10">
    <property type="entry name" value="Butyryl-CoA Dehydrogenase, subunit A, domain 3"/>
    <property type="match status" value="3"/>
</dbReference>
<dbReference type="EMBL" id="CAIIXF020000001">
    <property type="protein sequence ID" value="CAH1773979.1"/>
    <property type="molecule type" value="Genomic_DNA"/>
</dbReference>
<proteinExistence type="inferred from homology"/>
<evidence type="ECO:0000256" key="1">
    <source>
        <dbReference type="ARBA" id="ARBA00001974"/>
    </source>
</evidence>
<dbReference type="GO" id="GO:0003997">
    <property type="term" value="F:acyl-CoA oxidase activity"/>
    <property type="evidence" value="ECO:0007669"/>
    <property type="project" value="InterPro"/>
</dbReference>
<dbReference type="PANTHER" id="PTHR10909">
    <property type="entry name" value="ELECTRON TRANSPORT OXIDOREDUCTASE"/>
    <property type="match status" value="1"/>
</dbReference>
<dbReference type="SUPFAM" id="SSF56645">
    <property type="entry name" value="Acyl-CoA dehydrogenase NM domain-like"/>
    <property type="match status" value="1"/>
</dbReference>
<organism evidence="17 18">
    <name type="scientific">Owenia fusiformis</name>
    <name type="common">Polychaete worm</name>
    <dbReference type="NCBI Taxonomy" id="6347"/>
    <lineage>
        <taxon>Eukaryota</taxon>
        <taxon>Metazoa</taxon>
        <taxon>Spiralia</taxon>
        <taxon>Lophotrochozoa</taxon>
        <taxon>Annelida</taxon>
        <taxon>Polychaeta</taxon>
        <taxon>Sedentaria</taxon>
        <taxon>Canalipalpata</taxon>
        <taxon>Sabellida</taxon>
        <taxon>Oweniida</taxon>
        <taxon>Oweniidae</taxon>
        <taxon>Owenia</taxon>
    </lineage>
</organism>
<evidence type="ECO:0000256" key="5">
    <source>
        <dbReference type="ARBA" id="ARBA00022630"/>
    </source>
</evidence>
<reference evidence="17" key="1">
    <citation type="submission" date="2022-03" db="EMBL/GenBank/DDBJ databases">
        <authorList>
            <person name="Martin C."/>
        </authorList>
    </citation>
    <scope>NUCLEOTIDE SEQUENCE</scope>
</reference>
<evidence type="ECO:0000313" key="18">
    <source>
        <dbReference type="Proteomes" id="UP000749559"/>
    </source>
</evidence>
<name>A0A8J1XZQ3_OWEFU</name>
<dbReference type="Proteomes" id="UP000749559">
    <property type="component" value="Unassembled WGS sequence"/>
</dbReference>
<accession>A0A8J1XZQ3</accession>
<dbReference type="GO" id="GO:0055088">
    <property type="term" value="P:lipid homeostasis"/>
    <property type="evidence" value="ECO:0007669"/>
    <property type="project" value="TreeGrafter"/>
</dbReference>
<comment type="similarity">
    <text evidence="4 13">Belongs to the acyl-CoA oxidase family.</text>
</comment>
<dbReference type="Pfam" id="PF01756">
    <property type="entry name" value="ACOX"/>
    <property type="match status" value="1"/>
</dbReference>
<feature type="domain" description="Acyl-CoA oxidase C-alpha1" evidence="16">
    <location>
        <begin position="279"/>
        <end position="335"/>
    </location>
</feature>
<evidence type="ECO:0000256" key="8">
    <source>
        <dbReference type="ARBA" id="ARBA00022832"/>
    </source>
</evidence>
<keyword evidence="18" id="KW-1185">Reference proteome</keyword>
<evidence type="ECO:0000256" key="7">
    <source>
        <dbReference type="ARBA" id="ARBA00022827"/>
    </source>
</evidence>
<evidence type="ECO:0000259" key="14">
    <source>
        <dbReference type="Pfam" id="PF01756"/>
    </source>
</evidence>
<evidence type="ECO:0000256" key="3">
    <source>
        <dbReference type="ARBA" id="ARBA00004846"/>
    </source>
</evidence>
<evidence type="ECO:0000256" key="13">
    <source>
        <dbReference type="PIRNR" id="PIRNR000168"/>
    </source>
</evidence>
<keyword evidence="8" id="KW-0276">Fatty acid metabolism</keyword>
<dbReference type="InterPro" id="IPR046373">
    <property type="entry name" value="Acyl-CoA_Oxase/DH_mid-dom_sf"/>
</dbReference>
<comment type="cofactor">
    <cofactor evidence="1">
        <name>FAD</name>
        <dbReference type="ChEBI" id="CHEBI:57692"/>
    </cofactor>
</comment>
<evidence type="ECO:0000259" key="15">
    <source>
        <dbReference type="Pfam" id="PF14749"/>
    </source>
</evidence>
<keyword evidence="6" id="KW-0547">Nucleotide-binding</keyword>
<keyword evidence="10" id="KW-0560">Oxidoreductase</keyword>
<comment type="subcellular location">
    <subcellularLocation>
        <location evidence="2">Peroxisome</location>
    </subcellularLocation>
</comment>
<dbReference type="Pfam" id="PF22924">
    <property type="entry name" value="ACOX_C_alpha1"/>
    <property type="match status" value="2"/>
</dbReference>
<dbReference type="Gene3D" id="1.10.540.10">
    <property type="entry name" value="Acyl-CoA dehydrogenase/oxidase, N-terminal domain"/>
    <property type="match status" value="1"/>
</dbReference>
<dbReference type="FunFam" id="1.20.140.10:FF:000005">
    <property type="entry name" value="Acyl-coenzyme A oxidase"/>
    <property type="match status" value="1"/>
</dbReference>
<keyword evidence="5 13" id="KW-0285">Flavoprotein</keyword>
<dbReference type="FunFam" id="1.10.540.10:FF:000006">
    <property type="entry name" value="Acyl-coenzyme A oxidase"/>
    <property type="match status" value="1"/>
</dbReference>
<feature type="domain" description="Acyl-CoA oxidase C-alpha1" evidence="16">
    <location>
        <begin position="336"/>
        <end position="456"/>
    </location>
</feature>